<keyword evidence="1" id="KW-0812">Transmembrane</keyword>
<keyword evidence="1" id="KW-1133">Transmembrane helix</keyword>
<dbReference type="PROSITE" id="PS00409">
    <property type="entry name" value="PROKAR_NTER_METHYL"/>
    <property type="match status" value="1"/>
</dbReference>
<dbReference type="AlphaFoldDB" id="A0A2Z5ACM0"/>
<dbReference type="InterPro" id="IPR031982">
    <property type="entry name" value="PilE-like"/>
</dbReference>
<dbReference type="PANTHER" id="PTHR30093:SF47">
    <property type="entry name" value="TYPE IV PILUS NON-CORE MINOR PILIN PILE"/>
    <property type="match status" value="1"/>
</dbReference>
<dbReference type="Gene3D" id="3.30.700.10">
    <property type="entry name" value="Glycoprotein, Type 4 Pilin"/>
    <property type="match status" value="1"/>
</dbReference>
<name>A0A2Z5ACM0_9PSED</name>
<dbReference type="InterPro" id="IPR045584">
    <property type="entry name" value="Pilin-like"/>
</dbReference>
<feature type="transmembrane region" description="Helical" evidence="1">
    <location>
        <begin position="21"/>
        <end position="39"/>
    </location>
</feature>
<gene>
    <name evidence="2" type="ORF">CE139_23435</name>
</gene>
<organism evidence="2 3">
    <name type="scientific">Pseudomonas oryzihabitans</name>
    <dbReference type="NCBI Taxonomy" id="47885"/>
    <lineage>
        <taxon>Bacteria</taxon>
        <taxon>Pseudomonadati</taxon>
        <taxon>Pseudomonadota</taxon>
        <taxon>Gammaproteobacteria</taxon>
        <taxon>Pseudomonadales</taxon>
        <taxon>Pseudomonadaceae</taxon>
        <taxon>Pseudomonas</taxon>
    </lineage>
</organism>
<evidence type="ECO:0000313" key="3">
    <source>
        <dbReference type="Proteomes" id="UP000250579"/>
    </source>
</evidence>
<dbReference type="GO" id="GO:0043683">
    <property type="term" value="P:type IV pilus assembly"/>
    <property type="evidence" value="ECO:0007669"/>
    <property type="project" value="InterPro"/>
</dbReference>
<dbReference type="SUPFAM" id="SSF54523">
    <property type="entry name" value="Pili subunits"/>
    <property type="match status" value="1"/>
</dbReference>
<evidence type="ECO:0000256" key="1">
    <source>
        <dbReference type="SAM" id="Phobius"/>
    </source>
</evidence>
<dbReference type="STRING" id="47885.APT59_17930"/>
<dbReference type="EMBL" id="CP022198">
    <property type="protein sequence ID" value="AXA68628.1"/>
    <property type="molecule type" value="Genomic_DNA"/>
</dbReference>
<dbReference type="PANTHER" id="PTHR30093">
    <property type="entry name" value="GENERAL SECRETION PATHWAY PROTEIN G"/>
    <property type="match status" value="1"/>
</dbReference>
<accession>A0A2Z5ACM0</accession>
<dbReference type="Pfam" id="PF16732">
    <property type="entry name" value="ComP_DUS"/>
    <property type="match status" value="1"/>
</dbReference>
<dbReference type="InterPro" id="IPR012902">
    <property type="entry name" value="N_methyl_site"/>
</dbReference>
<dbReference type="Proteomes" id="UP000250579">
    <property type="component" value="Chromosome"/>
</dbReference>
<dbReference type="Pfam" id="PF07963">
    <property type="entry name" value="N_methyl"/>
    <property type="match status" value="1"/>
</dbReference>
<keyword evidence="1" id="KW-0472">Membrane</keyword>
<protein>
    <submittedName>
        <fullName evidence="2">Type IV pilin</fullName>
    </submittedName>
</protein>
<sequence>MKSITQNQHSNHQRGFTLIELMIVVAIVGILAAIAYPSYTEHVRKGNRADAEASLMELAQLMERNYTRLGRYTTDVAGTTAPTLPFTTTPKDGGRAIYDLSLSAVTATSYTLQAAPRAGGPMAGDRCGSLTFTNTGLKGQATGATTADCWRR</sequence>
<reference evidence="2 3" key="1">
    <citation type="submission" date="2017-06" db="EMBL/GenBank/DDBJ databases">
        <title>Evolution towards high GC content and high-temperature stress adaptation in endophytic Pseudomonas oryzihabitans impacted its plant-growth promoting traits.</title>
        <authorList>
            <person name="Nascimento F.X."/>
        </authorList>
    </citation>
    <scope>NUCLEOTIDE SEQUENCE [LARGE SCALE GENOMIC DNA]</scope>
    <source>
        <strain evidence="2 3">MS8</strain>
    </source>
</reference>
<dbReference type="RefSeq" id="WP_208692782.1">
    <property type="nucleotide sequence ID" value="NZ_CP022198.1"/>
</dbReference>
<proteinExistence type="predicted"/>
<dbReference type="NCBIfam" id="TIGR02532">
    <property type="entry name" value="IV_pilin_GFxxxE"/>
    <property type="match status" value="1"/>
</dbReference>
<evidence type="ECO:0000313" key="2">
    <source>
        <dbReference type="EMBL" id="AXA68628.1"/>
    </source>
</evidence>